<dbReference type="OrthoDB" id="437511at2759"/>
<gene>
    <name evidence="3" type="primary">F13a1_0</name>
    <name evidence="3" type="ORF">PIACAY_R15191</name>
</gene>
<evidence type="ECO:0000256" key="1">
    <source>
        <dbReference type="ARBA" id="ARBA00005968"/>
    </source>
</evidence>
<proteinExistence type="inferred from homology"/>
<organism evidence="3 4">
    <name type="scientific">Piaya cayana</name>
    <name type="common">Common squirrel cuckoo</name>
    <dbReference type="NCBI Taxonomy" id="33601"/>
    <lineage>
        <taxon>Eukaryota</taxon>
        <taxon>Metazoa</taxon>
        <taxon>Chordata</taxon>
        <taxon>Craniata</taxon>
        <taxon>Vertebrata</taxon>
        <taxon>Euteleostomi</taxon>
        <taxon>Archelosauria</taxon>
        <taxon>Archosauria</taxon>
        <taxon>Dinosauria</taxon>
        <taxon>Saurischia</taxon>
        <taxon>Theropoda</taxon>
        <taxon>Coelurosauria</taxon>
        <taxon>Aves</taxon>
        <taxon>Neognathae</taxon>
        <taxon>Neoaves</taxon>
        <taxon>Otidimorphae</taxon>
        <taxon>Cuculiformes</taxon>
        <taxon>Coccyzidae</taxon>
        <taxon>Piaya</taxon>
    </lineage>
</organism>
<dbReference type="GO" id="GO:0003810">
    <property type="term" value="F:protein-glutamine gamma-glutamyltransferase activity"/>
    <property type="evidence" value="ECO:0007669"/>
    <property type="project" value="InterPro"/>
</dbReference>
<accession>A0A850XJA6</accession>
<protein>
    <submittedName>
        <fullName evidence="3">F13A factor</fullName>
    </submittedName>
</protein>
<dbReference type="InterPro" id="IPR050779">
    <property type="entry name" value="Transglutaminase"/>
</dbReference>
<dbReference type="AlphaFoldDB" id="A0A850XJA6"/>
<comment type="caution">
    <text evidence="3">The sequence shown here is derived from an EMBL/GenBank/DDBJ whole genome shotgun (WGS) entry which is preliminary data.</text>
</comment>
<reference evidence="3" key="1">
    <citation type="submission" date="2019-09" db="EMBL/GenBank/DDBJ databases">
        <title>Bird 10,000 Genomes (B10K) Project - Family phase.</title>
        <authorList>
            <person name="Zhang G."/>
        </authorList>
    </citation>
    <scope>NUCLEOTIDE SEQUENCE</scope>
    <source>
        <strain evidence="3">B10K-DU-008-47</strain>
        <tissue evidence="3">Mixed tissue sample</tissue>
    </source>
</reference>
<dbReference type="InterPro" id="IPR013783">
    <property type="entry name" value="Ig-like_fold"/>
</dbReference>
<dbReference type="FunFam" id="2.60.40.10:FF:000090">
    <property type="entry name" value="Protein-glutamine gamma-glutamyltransferase 2"/>
    <property type="match status" value="1"/>
</dbReference>
<dbReference type="Gene3D" id="2.60.40.10">
    <property type="entry name" value="Immunoglobulins"/>
    <property type="match status" value="1"/>
</dbReference>
<dbReference type="Proteomes" id="UP000653271">
    <property type="component" value="Unassembled WGS sequence"/>
</dbReference>
<dbReference type="InterPro" id="IPR036238">
    <property type="entry name" value="Transglutaminase_C_sf"/>
</dbReference>
<dbReference type="Pfam" id="PF00927">
    <property type="entry name" value="Transglut_C"/>
    <property type="match status" value="1"/>
</dbReference>
<dbReference type="SUPFAM" id="SSF49309">
    <property type="entry name" value="Transglutaminase, two C-terminal domains"/>
    <property type="match status" value="1"/>
</dbReference>
<feature type="non-terminal residue" evidence="3">
    <location>
        <position position="1"/>
    </location>
</feature>
<dbReference type="EMBL" id="WAAB01016930">
    <property type="protein sequence ID" value="NWH77989.1"/>
    <property type="molecule type" value="Genomic_DNA"/>
</dbReference>
<feature type="domain" description="Transglutaminase C-terminal" evidence="2">
    <location>
        <begin position="13"/>
        <end position="102"/>
    </location>
</feature>
<evidence type="ECO:0000313" key="4">
    <source>
        <dbReference type="Proteomes" id="UP000653271"/>
    </source>
</evidence>
<keyword evidence="4" id="KW-1185">Reference proteome</keyword>
<evidence type="ECO:0000313" key="3">
    <source>
        <dbReference type="EMBL" id="NWH77989.1"/>
    </source>
</evidence>
<dbReference type="PANTHER" id="PTHR11590:SF42">
    <property type="entry name" value="COAGULATION FACTOR XIII A CHAIN"/>
    <property type="match status" value="1"/>
</dbReference>
<sequence length="104" mass="11905">ILERCSFHVLQTQGETVAGKEMSVAVEFTNPLRQTLENVTLRLEGPGLLRTVKKEFRQIPMNSTLTWEVKFIPKRAGLRKLIASLNCDALRHVYGELDVQIRKQ</sequence>
<dbReference type="InterPro" id="IPR008958">
    <property type="entry name" value="Transglutaminase_C"/>
</dbReference>
<dbReference type="GO" id="GO:0072378">
    <property type="term" value="P:blood coagulation, fibrin clot formation"/>
    <property type="evidence" value="ECO:0007669"/>
    <property type="project" value="TreeGrafter"/>
</dbReference>
<dbReference type="PANTHER" id="PTHR11590">
    <property type="entry name" value="PROTEIN-GLUTAMINE GAMMA-GLUTAMYLTRANSFERASE"/>
    <property type="match status" value="1"/>
</dbReference>
<feature type="non-terminal residue" evidence="3">
    <location>
        <position position="104"/>
    </location>
</feature>
<comment type="similarity">
    <text evidence="1">Belongs to the transglutaminase superfamily. Transglutaminase family.</text>
</comment>
<name>A0A850XJA6_PIACA</name>
<evidence type="ECO:0000259" key="2">
    <source>
        <dbReference type="Pfam" id="PF00927"/>
    </source>
</evidence>